<dbReference type="Pfam" id="PF13416">
    <property type="entry name" value="SBP_bac_8"/>
    <property type="match status" value="1"/>
</dbReference>
<sequence>MHPTSDPRFPALTRRGFLTALSAAGGGAALAACSGGGGGGNAATGGGGESYDGDAVELAFWNGFTGGDGPVMQELVDQFNAEHENITVKTTVMEWADFHSRLPAALTSGDGPQVAIHHLDSLATSAARGLLRPLDDVAEALEITEGDFLAPVWEAGLYDGSRFGIPLDVHPTGFFYNKTVLADAGLDPENPPMDRASYEDALDTLLENDIAGHWMSPHLFTGGHTLQSLIWQFGGELFDADGATAAWADDPGVEALTWMVDAIHKGWSVRDVGQDADMIALQNGQTAFNWNGIWSINTLNEIEDLDWGVARLPNIGGENAAWAGSHNFVMTEQRGTTDDQLEASRVFINWISQQSIAWAAGGQVPARNSVRESEEFAAMEPQAAIAEQAEDLRFPPAIPGIADAMAELNTALNEAVLLTNDPGPALQEAADRANTVLEENRERYGS</sequence>
<dbReference type="SUPFAM" id="SSF53850">
    <property type="entry name" value="Periplasmic binding protein-like II"/>
    <property type="match status" value="1"/>
</dbReference>
<comment type="caution">
    <text evidence="5">The sequence shown here is derived from an EMBL/GenBank/DDBJ whole genome shotgun (WGS) entry which is preliminary data.</text>
</comment>
<name>A0A9D2J537_9MICO</name>
<evidence type="ECO:0000256" key="2">
    <source>
        <dbReference type="ARBA" id="ARBA00022448"/>
    </source>
</evidence>
<comment type="similarity">
    <text evidence="1">Belongs to the bacterial solute-binding protein 1 family.</text>
</comment>
<gene>
    <name evidence="5" type="ORF">H9815_16305</name>
</gene>
<feature type="chain" id="PRO_5038527758" evidence="4">
    <location>
        <begin position="32"/>
        <end position="446"/>
    </location>
</feature>
<evidence type="ECO:0000313" key="5">
    <source>
        <dbReference type="EMBL" id="HIZ37340.1"/>
    </source>
</evidence>
<evidence type="ECO:0000256" key="3">
    <source>
        <dbReference type="ARBA" id="ARBA00022729"/>
    </source>
</evidence>
<evidence type="ECO:0000256" key="1">
    <source>
        <dbReference type="ARBA" id="ARBA00008520"/>
    </source>
</evidence>
<dbReference type="GO" id="GO:0055052">
    <property type="term" value="C:ATP-binding cassette (ABC) transporter complex, substrate-binding subunit-containing"/>
    <property type="evidence" value="ECO:0007669"/>
    <property type="project" value="TreeGrafter"/>
</dbReference>
<dbReference type="PANTHER" id="PTHR30061:SF50">
    <property type="entry name" value="MALTOSE_MALTODEXTRIN-BINDING PERIPLASMIC PROTEIN"/>
    <property type="match status" value="1"/>
</dbReference>
<dbReference type="EMBL" id="DXBY01000278">
    <property type="protein sequence ID" value="HIZ37340.1"/>
    <property type="molecule type" value="Genomic_DNA"/>
</dbReference>
<keyword evidence="3 4" id="KW-0732">Signal</keyword>
<dbReference type="GO" id="GO:0042956">
    <property type="term" value="P:maltodextrin transmembrane transport"/>
    <property type="evidence" value="ECO:0007669"/>
    <property type="project" value="TreeGrafter"/>
</dbReference>
<dbReference type="Proteomes" id="UP000824037">
    <property type="component" value="Unassembled WGS sequence"/>
</dbReference>
<dbReference type="CDD" id="cd14748">
    <property type="entry name" value="PBP2_UgpB"/>
    <property type="match status" value="1"/>
</dbReference>
<protein>
    <submittedName>
        <fullName evidence="5">ABC transporter substrate-binding protein</fullName>
    </submittedName>
</protein>
<dbReference type="GO" id="GO:1901982">
    <property type="term" value="F:maltose binding"/>
    <property type="evidence" value="ECO:0007669"/>
    <property type="project" value="TreeGrafter"/>
</dbReference>
<reference evidence="5" key="2">
    <citation type="submission" date="2021-04" db="EMBL/GenBank/DDBJ databases">
        <authorList>
            <person name="Gilroy R."/>
        </authorList>
    </citation>
    <scope>NUCLEOTIDE SEQUENCE</scope>
    <source>
        <strain evidence="5">ChiGjej4B4-7305</strain>
    </source>
</reference>
<dbReference type="GO" id="GO:0015768">
    <property type="term" value="P:maltose transport"/>
    <property type="evidence" value="ECO:0007669"/>
    <property type="project" value="TreeGrafter"/>
</dbReference>
<organism evidence="5 6">
    <name type="scientific">Candidatus Ruania gallistercoris</name>
    <dbReference type="NCBI Taxonomy" id="2838746"/>
    <lineage>
        <taxon>Bacteria</taxon>
        <taxon>Bacillati</taxon>
        <taxon>Actinomycetota</taxon>
        <taxon>Actinomycetes</taxon>
        <taxon>Micrococcales</taxon>
        <taxon>Ruaniaceae</taxon>
        <taxon>Ruania</taxon>
    </lineage>
</organism>
<dbReference type="PROSITE" id="PS51318">
    <property type="entry name" value="TAT"/>
    <property type="match status" value="1"/>
</dbReference>
<feature type="signal peptide" evidence="4">
    <location>
        <begin position="1"/>
        <end position="31"/>
    </location>
</feature>
<keyword evidence="2" id="KW-0813">Transport</keyword>
<accession>A0A9D2J537</accession>
<evidence type="ECO:0000313" key="6">
    <source>
        <dbReference type="Proteomes" id="UP000824037"/>
    </source>
</evidence>
<evidence type="ECO:0000256" key="4">
    <source>
        <dbReference type="SAM" id="SignalP"/>
    </source>
</evidence>
<dbReference type="Gene3D" id="3.40.190.10">
    <property type="entry name" value="Periplasmic binding protein-like II"/>
    <property type="match status" value="1"/>
</dbReference>
<dbReference type="InterPro" id="IPR006311">
    <property type="entry name" value="TAT_signal"/>
</dbReference>
<dbReference type="AlphaFoldDB" id="A0A9D2J537"/>
<dbReference type="PANTHER" id="PTHR30061">
    <property type="entry name" value="MALTOSE-BINDING PERIPLASMIC PROTEIN"/>
    <property type="match status" value="1"/>
</dbReference>
<dbReference type="InterPro" id="IPR006059">
    <property type="entry name" value="SBP"/>
</dbReference>
<proteinExistence type="inferred from homology"/>
<reference evidence="5" key="1">
    <citation type="journal article" date="2021" name="PeerJ">
        <title>Extensive microbial diversity within the chicken gut microbiome revealed by metagenomics and culture.</title>
        <authorList>
            <person name="Gilroy R."/>
            <person name="Ravi A."/>
            <person name="Getino M."/>
            <person name="Pursley I."/>
            <person name="Horton D.L."/>
            <person name="Alikhan N.F."/>
            <person name="Baker D."/>
            <person name="Gharbi K."/>
            <person name="Hall N."/>
            <person name="Watson M."/>
            <person name="Adriaenssens E.M."/>
            <person name="Foster-Nyarko E."/>
            <person name="Jarju S."/>
            <person name="Secka A."/>
            <person name="Antonio M."/>
            <person name="Oren A."/>
            <person name="Chaudhuri R.R."/>
            <person name="La Ragione R."/>
            <person name="Hildebrand F."/>
            <person name="Pallen M.J."/>
        </authorList>
    </citation>
    <scope>NUCLEOTIDE SEQUENCE</scope>
    <source>
        <strain evidence="5">ChiGjej4B4-7305</strain>
    </source>
</reference>